<dbReference type="Proteomes" id="UP000287296">
    <property type="component" value="Unassembled WGS sequence"/>
</dbReference>
<accession>A0A429X3U9</accession>
<dbReference type="PANTHER" id="PTHR30474:SF1">
    <property type="entry name" value="PEPTIDOGLYCAN GLYCOSYLTRANSFERASE MRDB"/>
    <property type="match status" value="1"/>
</dbReference>
<comment type="subcellular location">
    <subcellularLocation>
        <location evidence="1">Membrane</location>
        <topology evidence="1">Multi-pass membrane protein</topology>
    </subcellularLocation>
</comment>
<evidence type="ECO:0000256" key="4">
    <source>
        <dbReference type="ARBA" id="ARBA00022989"/>
    </source>
</evidence>
<feature type="transmembrane region" description="Helical" evidence="6">
    <location>
        <begin position="169"/>
        <end position="188"/>
    </location>
</feature>
<dbReference type="InterPro" id="IPR001182">
    <property type="entry name" value="FtsW/RodA"/>
</dbReference>
<feature type="transmembrane region" description="Helical" evidence="6">
    <location>
        <begin position="361"/>
        <end position="388"/>
    </location>
</feature>
<evidence type="ECO:0000313" key="8">
    <source>
        <dbReference type="Proteomes" id="UP000287296"/>
    </source>
</evidence>
<evidence type="ECO:0000256" key="1">
    <source>
        <dbReference type="ARBA" id="ARBA00004141"/>
    </source>
</evidence>
<sequence length="426" mass="48421">MSEKKAFLKQATNPIKSKEAKKFVALELEQHLEAAVRNMLKSGLCREEAESQAVKRMGDPVKLGIKMGKLHRPKIDWSLLSLVLLLYLIGFLPLLITQYEFQFSLFKKSIDVLLGILIVLTLMMFDYRRLKKTYWLMLGVAGIILILVFHFGFSSWMVNGVQFAQFGTFSANSLIVIPLLFIGWAGLLHRYANRSLLISGLFLLSLALYIPISPVPNVVVYVVMVVVMYLWSIRNQSKKLVGSIIAALFSVITVCLLVFWKSSSLYIRKRLMGFLFPEQYESTYGYFYLQFKKYLSEAGWFGQFPQIERIEMAAMYTDMIFVTLTYSFGWIFAIIIVLFLVAIMVRICWISRKTPDSFGQLIIVGAAALYTVQFVYNIGMVLGLFPIAGFSLPFISYGSSPAVINSIIIGLVLSVYRRKNLIVSTN</sequence>
<reference evidence="7 8" key="1">
    <citation type="submission" date="2018-12" db="EMBL/GenBank/DDBJ databases">
        <authorList>
            <person name="Sun L."/>
            <person name="Chen Z."/>
        </authorList>
    </citation>
    <scope>NUCLEOTIDE SEQUENCE [LARGE SCALE GENOMIC DNA]</scope>
    <source>
        <strain evidence="7 8">LMG 29736</strain>
    </source>
</reference>
<protein>
    <submittedName>
        <fullName evidence="7">FtsW/RodA/SpoVE family cell cycle protein</fullName>
    </submittedName>
</protein>
<feature type="transmembrane region" description="Helical" evidence="6">
    <location>
        <begin position="218"/>
        <end position="233"/>
    </location>
</feature>
<evidence type="ECO:0000256" key="3">
    <source>
        <dbReference type="ARBA" id="ARBA00022960"/>
    </source>
</evidence>
<dbReference type="OrthoDB" id="2192428at2"/>
<feature type="transmembrane region" description="Helical" evidence="6">
    <location>
        <begin position="109"/>
        <end position="127"/>
    </location>
</feature>
<dbReference type="Pfam" id="PF01098">
    <property type="entry name" value="FTSW_RODA_SPOVE"/>
    <property type="match status" value="1"/>
</dbReference>
<dbReference type="GO" id="GO:0032153">
    <property type="term" value="C:cell division site"/>
    <property type="evidence" value="ECO:0007669"/>
    <property type="project" value="TreeGrafter"/>
</dbReference>
<dbReference type="NCBIfam" id="NF038403">
    <property type="entry name" value="perm_prefix_1"/>
    <property type="match status" value="1"/>
</dbReference>
<feature type="transmembrane region" description="Helical" evidence="6">
    <location>
        <begin position="134"/>
        <end position="157"/>
    </location>
</feature>
<feature type="transmembrane region" description="Helical" evidence="6">
    <location>
        <begin position="240"/>
        <end position="260"/>
    </location>
</feature>
<evidence type="ECO:0000256" key="5">
    <source>
        <dbReference type="ARBA" id="ARBA00023136"/>
    </source>
</evidence>
<dbReference type="GO" id="GO:0005886">
    <property type="term" value="C:plasma membrane"/>
    <property type="evidence" value="ECO:0007669"/>
    <property type="project" value="TreeGrafter"/>
</dbReference>
<dbReference type="EMBL" id="QYTW02000025">
    <property type="protein sequence ID" value="RST58044.1"/>
    <property type="molecule type" value="Genomic_DNA"/>
</dbReference>
<feature type="transmembrane region" description="Helical" evidence="6">
    <location>
        <begin position="394"/>
        <end position="416"/>
    </location>
</feature>
<dbReference type="AlphaFoldDB" id="A0A429X3U9"/>
<dbReference type="PANTHER" id="PTHR30474">
    <property type="entry name" value="CELL CYCLE PROTEIN"/>
    <property type="match status" value="1"/>
</dbReference>
<dbReference type="RefSeq" id="WP_120117718.1">
    <property type="nucleotide sequence ID" value="NZ_QYTW02000025.1"/>
</dbReference>
<gene>
    <name evidence="7" type="ORF">D5F11_019880</name>
</gene>
<keyword evidence="5 6" id="KW-0472">Membrane</keyword>
<evidence type="ECO:0000256" key="6">
    <source>
        <dbReference type="SAM" id="Phobius"/>
    </source>
</evidence>
<feature type="transmembrane region" description="Helical" evidence="6">
    <location>
        <begin position="77"/>
        <end position="97"/>
    </location>
</feature>
<keyword evidence="2 6" id="KW-0812">Transmembrane</keyword>
<keyword evidence="4 6" id="KW-1133">Transmembrane helix</keyword>
<keyword evidence="3" id="KW-0133">Cell shape</keyword>
<dbReference type="GO" id="GO:0008360">
    <property type="term" value="P:regulation of cell shape"/>
    <property type="evidence" value="ECO:0007669"/>
    <property type="project" value="UniProtKB-KW"/>
</dbReference>
<feature type="transmembrane region" description="Helical" evidence="6">
    <location>
        <begin position="195"/>
        <end position="212"/>
    </location>
</feature>
<proteinExistence type="predicted"/>
<organism evidence="7 8">
    <name type="scientific">Siminovitchia terrae</name>
    <name type="common">Bacillus terrae</name>
    <dbReference type="NCBI Taxonomy" id="1914933"/>
    <lineage>
        <taxon>Bacteria</taxon>
        <taxon>Bacillati</taxon>
        <taxon>Bacillota</taxon>
        <taxon>Bacilli</taxon>
        <taxon>Bacillales</taxon>
        <taxon>Bacillaceae</taxon>
        <taxon>Siminovitchia</taxon>
    </lineage>
</organism>
<name>A0A429X3U9_SIMTE</name>
<evidence type="ECO:0000256" key="2">
    <source>
        <dbReference type="ARBA" id="ARBA00022692"/>
    </source>
</evidence>
<evidence type="ECO:0000313" key="7">
    <source>
        <dbReference type="EMBL" id="RST58044.1"/>
    </source>
</evidence>
<dbReference type="GO" id="GO:0051301">
    <property type="term" value="P:cell division"/>
    <property type="evidence" value="ECO:0007669"/>
    <property type="project" value="InterPro"/>
</dbReference>
<dbReference type="GO" id="GO:0015648">
    <property type="term" value="F:lipid-linked peptidoglycan transporter activity"/>
    <property type="evidence" value="ECO:0007669"/>
    <property type="project" value="TreeGrafter"/>
</dbReference>
<dbReference type="InterPro" id="IPR047928">
    <property type="entry name" value="Perm_prefix_1"/>
</dbReference>
<comment type="caution">
    <text evidence="7">The sequence shown here is derived from an EMBL/GenBank/DDBJ whole genome shotgun (WGS) entry which is preliminary data.</text>
</comment>
<feature type="transmembrane region" description="Helical" evidence="6">
    <location>
        <begin position="328"/>
        <end position="349"/>
    </location>
</feature>